<dbReference type="GeneID" id="7171565"/>
<protein>
    <recommendedName>
        <fullName evidence="3">DUF5320 domain-containing protein</fullName>
    </recommendedName>
</protein>
<evidence type="ECO:0000313" key="2">
    <source>
        <dbReference type="Proteomes" id="UP000006903"/>
    </source>
</evidence>
<sequence>MNNVSWWWKYWVKPYPGHGPWSHLPPWERPGWWFGRGWYWWYWTRPYPPWVSKEEELKYLEELRKYLSEEILREIDKRIEELRRT</sequence>
<dbReference type="eggNOG" id="arCOG10150">
    <property type="taxonomic scope" value="Archaea"/>
</dbReference>
<gene>
    <name evidence="1" type="ordered locus">DKAM_0554</name>
</gene>
<organism evidence="1 2">
    <name type="scientific">Desulfurococcus amylolyticus (strain DSM 18924 / JCM 16383 / VKM B-2413 / 1221n)</name>
    <name type="common">Desulfurococcus kamchatkensis</name>
    <dbReference type="NCBI Taxonomy" id="490899"/>
    <lineage>
        <taxon>Archaea</taxon>
        <taxon>Thermoproteota</taxon>
        <taxon>Thermoprotei</taxon>
        <taxon>Desulfurococcales</taxon>
        <taxon>Desulfurococcaceae</taxon>
        <taxon>Desulfurococcus</taxon>
    </lineage>
</organism>
<dbReference type="AlphaFoldDB" id="B8D449"/>
<dbReference type="HOGENOM" id="CLU_193441_0_0_2"/>
<evidence type="ECO:0008006" key="3">
    <source>
        <dbReference type="Google" id="ProtNLM"/>
    </source>
</evidence>
<dbReference type="STRING" id="490899.DKAM_0554"/>
<proteinExistence type="predicted"/>
<dbReference type="Proteomes" id="UP000006903">
    <property type="component" value="Chromosome"/>
</dbReference>
<name>B8D449_DESA1</name>
<dbReference type="EMBL" id="CP001140">
    <property type="protein sequence ID" value="ACL10880.1"/>
    <property type="molecule type" value="Genomic_DNA"/>
</dbReference>
<dbReference type="RefSeq" id="WP_012608222.1">
    <property type="nucleotide sequence ID" value="NC_011766.1"/>
</dbReference>
<evidence type="ECO:0000313" key="1">
    <source>
        <dbReference type="EMBL" id="ACL10880.1"/>
    </source>
</evidence>
<reference evidence="1 2" key="1">
    <citation type="journal article" date="2009" name="J. Bacteriol.">
        <title>Complete genome sequence of the anaerobic, protein-degrading hyperthermophilic crenarchaeon Desulfurococcus kamchatkensis.</title>
        <authorList>
            <person name="Ravin N.V."/>
            <person name="Mardanov A.V."/>
            <person name="Beletsky A.V."/>
            <person name="Kublanov I.V."/>
            <person name="Kolganova T.V."/>
            <person name="Lebedinsky A.V."/>
            <person name="Chernyh N.A."/>
            <person name="Bonch-Osmolovskaya E.A."/>
            <person name="Skryabin K.G."/>
        </authorList>
    </citation>
    <scope>NUCLEOTIDE SEQUENCE [LARGE SCALE GENOMIC DNA]</scope>
    <source>
        <strain evidence="2">DSM 18924 / JCM 16383 / VKM B-2413 / 1221n</strain>
    </source>
</reference>
<accession>B8D449</accession>
<dbReference type="KEGG" id="dka:DKAM_0554"/>